<dbReference type="CDD" id="cd01065">
    <property type="entry name" value="NAD_bind_Shikimate_DH"/>
    <property type="match status" value="1"/>
</dbReference>
<evidence type="ECO:0000313" key="8">
    <source>
        <dbReference type="Proteomes" id="UP000779574"/>
    </source>
</evidence>
<evidence type="ECO:0000259" key="5">
    <source>
        <dbReference type="Pfam" id="PF08501"/>
    </source>
</evidence>
<dbReference type="InterPro" id="IPR013785">
    <property type="entry name" value="Aldolase_TIM"/>
</dbReference>
<dbReference type="Pfam" id="PF01487">
    <property type="entry name" value="DHquinase_I"/>
    <property type="match status" value="1"/>
</dbReference>
<reference evidence="7" key="2">
    <citation type="submission" date="2021-08" db="EMBL/GenBank/DDBJ databases">
        <authorList>
            <person name="Gostincar C."/>
            <person name="Sun X."/>
            <person name="Song Z."/>
            <person name="Gunde-Cimerman N."/>
        </authorList>
    </citation>
    <scope>NUCLEOTIDE SEQUENCE</scope>
    <source>
        <strain evidence="7">EXF-9911</strain>
    </source>
</reference>
<evidence type="ECO:0008006" key="9">
    <source>
        <dbReference type="Google" id="ProtNLM"/>
    </source>
</evidence>
<feature type="domain" description="Quinate/shikimate 5-dehydrogenase/glutamyl-tRNA reductase" evidence="4">
    <location>
        <begin position="665"/>
        <end position="711"/>
    </location>
</feature>
<dbReference type="Pfam" id="PF08501">
    <property type="entry name" value="Shikimate_dh_N"/>
    <property type="match status" value="1"/>
</dbReference>
<gene>
    <name evidence="7" type="ORF">KCU76_g2126</name>
</gene>
<dbReference type="PANTHER" id="PTHR21090">
    <property type="entry name" value="AROM/DEHYDROQUINATE SYNTHASE"/>
    <property type="match status" value="1"/>
</dbReference>
<comment type="similarity">
    <text evidence="1">In the 2nd section; belongs to the type-I 3-dehydroquinase family.</text>
</comment>
<dbReference type="SUPFAM" id="SSF53223">
    <property type="entry name" value="Aminoacid dehydrogenase-like, N-terminal domain"/>
    <property type="match status" value="1"/>
</dbReference>
<dbReference type="InterPro" id="IPR027417">
    <property type="entry name" value="P-loop_NTPase"/>
</dbReference>
<dbReference type="InterPro" id="IPR001381">
    <property type="entry name" value="DHquinase_I"/>
</dbReference>
<feature type="non-terminal residue" evidence="7">
    <location>
        <position position="857"/>
    </location>
</feature>
<dbReference type="PANTHER" id="PTHR21090:SF27">
    <property type="entry name" value="QUINATE REPRESSOR PROTEIN"/>
    <property type="match status" value="1"/>
</dbReference>
<proteinExistence type="inferred from homology"/>
<dbReference type="Gene3D" id="3.40.50.300">
    <property type="entry name" value="P-loop containing nucleotide triphosphate hydrolases"/>
    <property type="match status" value="1"/>
</dbReference>
<protein>
    <recommendedName>
        <fullName evidence="9">Quinate repressor protein</fullName>
    </recommendedName>
</protein>
<dbReference type="GO" id="GO:0003866">
    <property type="term" value="F:3-phosphoshikimate 1-carboxyvinyltransferase activity"/>
    <property type="evidence" value="ECO:0007669"/>
    <property type="project" value="TreeGrafter"/>
</dbReference>
<dbReference type="InterPro" id="IPR006151">
    <property type="entry name" value="Shikm_DH/Glu-tRNA_Rdtase"/>
</dbReference>
<evidence type="ECO:0000256" key="2">
    <source>
        <dbReference type="ARBA" id="ARBA00009349"/>
    </source>
</evidence>
<dbReference type="InterPro" id="IPR036291">
    <property type="entry name" value="NAD(P)-bd_dom_sf"/>
</dbReference>
<evidence type="ECO:0000256" key="3">
    <source>
        <dbReference type="SAM" id="MobiDB-lite"/>
    </source>
</evidence>
<sequence length="857" mass="94941">MGTSVDMTDVRGVSAPSSPSSVAIKRRRLDASTYTSSVGRVPDGAQDAALPRDRSTRAASSSNPPSQPPSRAPSPSEQNASLVLVGTKGSGLSSFAVIAATALRFRLVDTESWLVEHYGLKRAQYVKERGLNAYRKLSSKALENILKQHAERCVLVCGPEALEPHCQTLIRTFARTHPVVMINRDLTIVRDYLGLPDTAEVLQILGRSRQLCRRISTHEFYNLPESEATEPLSVELCRNLKRPSVIHRPIQLLQNVKQDFLRFLTLLARTTLRADSLLCSLPPPEREYSTMSVLQVDDIVSGRLNLANLDCGTDAIELVVRCSSSQRPSSDWDHISRSLQMIRRRSNAPIVYHVECEDPTSPSVQDEYGDLVSHGLRLVPDFITFDLGRTDQQVRDLMNSVGRTKVIGHRSYPRQGLSPWRNPALHKEFDRAVALGCHVVRFVRQAVSVSEDRDCLLFQTAIASRSKVPLVAYNTGIQSRSSMVLGSCLTPVRRPEIPDSSLNSSLLTLRQLIKAKSSSFIYQPLHFHIFGASIDYSLSPMMHNAAFEVLGMDHTYAIKQSGDLRDFACLVDDSFGGASISLPYKSEILPLLNSLSGAAKAIQAINTVLPLRAAPDEKNVNSNPLCRSYKNRAGPVIGLHGENTDWIALYTCVLRYLSAANTVQSTSSALVIGAGGMGRASVYALLQMGVMNIVLWNRTHSKAVQVADYFTNWYTEPRMRVPNQTDPLSRCRIEVVEQLDSPWPQGLAQPTIVICTVPAHQIGDTPPLQFTIPEQWFQSRTGGVIIELSYKSAWTPLLQQAHDNAHKGWICVEPLEILIEQGRAQFELFTGYPAPQRAMKDGIMDRYVAMHVSQDGD</sequence>
<organism evidence="7 8">
    <name type="scientific">Aureobasidium melanogenum</name>
    <name type="common">Aureobasidium pullulans var. melanogenum</name>
    <dbReference type="NCBI Taxonomy" id="46634"/>
    <lineage>
        <taxon>Eukaryota</taxon>
        <taxon>Fungi</taxon>
        <taxon>Dikarya</taxon>
        <taxon>Ascomycota</taxon>
        <taxon>Pezizomycotina</taxon>
        <taxon>Dothideomycetes</taxon>
        <taxon>Dothideomycetidae</taxon>
        <taxon>Dothideales</taxon>
        <taxon>Saccotheciaceae</taxon>
        <taxon>Aureobasidium</taxon>
    </lineage>
</organism>
<evidence type="ECO:0000259" key="6">
    <source>
        <dbReference type="Pfam" id="PF18317"/>
    </source>
</evidence>
<dbReference type="GO" id="GO:0009423">
    <property type="term" value="P:chorismate biosynthetic process"/>
    <property type="evidence" value="ECO:0007669"/>
    <property type="project" value="TreeGrafter"/>
</dbReference>
<dbReference type="Pfam" id="PF01202">
    <property type="entry name" value="SKI"/>
    <property type="match status" value="1"/>
</dbReference>
<dbReference type="InterPro" id="IPR013708">
    <property type="entry name" value="Shikimate_DH-bd_N"/>
</dbReference>
<feature type="compositionally biased region" description="Low complexity" evidence="3">
    <location>
        <begin position="13"/>
        <end position="23"/>
    </location>
</feature>
<dbReference type="Gene3D" id="3.20.20.70">
    <property type="entry name" value="Aldolase class I"/>
    <property type="match status" value="1"/>
</dbReference>
<dbReference type="AlphaFoldDB" id="A0A9P8ETJ0"/>
<feature type="domain" description="SDH C-terminal" evidence="6">
    <location>
        <begin position="815"/>
        <end position="840"/>
    </location>
</feature>
<dbReference type="Gene3D" id="3.40.50.10860">
    <property type="entry name" value="Leucine Dehydrogenase, chain A, domain 1"/>
    <property type="match status" value="1"/>
</dbReference>
<dbReference type="Pfam" id="PF01488">
    <property type="entry name" value="Shikimate_DH"/>
    <property type="match status" value="1"/>
</dbReference>
<accession>A0A9P8ETJ0</accession>
<dbReference type="Gene3D" id="3.40.50.720">
    <property type="entry name" value="NAD(P)-binding Rossmann-like Domain"/>
    <property type="match status" value="1"/>
</dbReference>
<evidence type="ECO:0000259" key="4">
    <source>
        <dbReference type="Pfam" id="PF01488"/>
    </source>
</evidence>
<dbReference type="Proteomes" id="UP000779574">
    <property type="component" value="Unassembled WGS sequence"/>
</dbReference>
<name>A0A9P8ETJ0_AURME</name>
<dbReference type="SUPFAM" id="SSF51735">
    <property type="entry name" value="NAD(P)-binding Rossmann-fold domains"/>
    <property type="match status" value="1"/>
</dbReference>
<dbReference type="OrthoDB" id="4415835at2759"/>
<dbReference type="GO" id="GO:0003855">
    <property type="term" value="F:3-dehydroquinate dehydratase activity"/>
    <property type="evidence" value="ECO:0007669"/>
    <property type="project" value="InterPro"/>
</dbReference>
<dbReference type="InterPro" id="IPR046346">
    <property type="entry name" value="Aminoacid_DH-like_N_sf"/>
</dbReference>
<feature type="domain" description="Shikimate dehydrogenase substrate binding N-terminal" evidence="5">
    <location>
        <begin position="529"/>
        <end position="608"/>
    </location>
</feature>
<dbReference type="InterPro" id="IPR031322">
    <property type="entry name" value="Shikimate/glucono_kinase"/>
</dbReference>
<dbReference type="GO" id="GO:0004764">
    <property type="term" value="F:shikimate 3-dehydrogenase (NADP+) activity"/>
    <property type="evidence" value="ECO:0007669"/>
    <property type="project" value="InterPro"/>
</dbReference>
<comment type="caution">
    <text evidence="7">The sequence shown here is derived from an EMBL/GenBank/DDBJ whole genome shotgun (WGS) entry which is preliminary data.</text>
</comment>
<feature type="region of interest" description="Disordered" evidence="3">
    <location>
        <begin position="1"/>
        <end position="78"/>
    </location>
</feature>
<dbReference type="Pfam" id="PF18317">
    <property type="entry name" value="SDH_C"/>
    <property type="match status" value="1"/>
</dbReference>
<comment type="similarity">
    <text evidence="2">In the N-terminal section; belongs to the shikimate kinase family.</text>
</comment>
<evidence type="ECO:0000313" key="7">
    <source>
        <dbReference type="EMBL" id="KAG9698628.1"/>
    </source>
</evidence>
<dbReference type="EMBL" id="JAHFXF010000050">
    <property type="protein sequence ID" value="KAG9698628.1"/>
    <property type="molecule type" value="Genomic_DNA"/>
</dbReference>
<reference evidence="7" key="1">
    <citation type="journal article" date="2021" name="J Fungi (Basel)">
        <title>Virulence traits and population genomics of the black yeast Aureobasidium melanogenum.</title>
        <authorList>
            <person name="Cernosa A."/>
            <person name="Sun X."/>
            <person name="Gostincar C."/>
            <person name="Fang C."/>
            <person name="Gunde-Cimerman N."/>
            <person name="Song Z."/>
        </authorList>
    </citation>
    <scope>NUCLEOTIDE SEQUENCE</scope>
    <source>
        <strain evidence="7">EXF-9911</strain>
    </source>
</reference>
<dbReference type="InterPro" id="IPR041121">
    <property type="entry name" value="SDH_C"/>
</dbReference>
<evidence type="ECO:0000256" key="1">
    <source>
        <dbReference type="ARBA" id="ARBA00006477"/>
    </source>
</evidence>